<protein>
    <submittedName>
        <fullName evidence="1">Grasp-with-spasm system SPASM domain peptide maturase</fullName>
    </submittedName>
</protein>
<evidence type="ECO:0000313" key="2">
    <source>
        <dbReference type="Proteomes" id="UP000323632"/>
    </source>
</evidence>
<dbReference type="Proteomes" id="UP000323632">
    <property type="component" value="Unassembled WGS sequence"/>
</dbReference>
<dbReference type="EMBL" id="VWSH01000002">
    <property type="protein sequence ID" value="KAA5534577.1"/>
    <property type="molecule type" value="Genomic_DNA"/>
</dbReference>
<organism evidence="1 2">
    <name type="scientific">Taibaiella lutea</name>
    <dbReference type="NCBI Taxonomy" id="2608001"/>
    <lineage>
        <taxon>Bacteria</taxon>
        <taxon>Pseudomonadati</taxon>
        <taxon>Bacteroidota</taxon>
        <taxon>Chitinophagia</taxon>
        <taxon>Chitinophagales</taxon>
        <taxon>Chitinophagaceae</taxon>
        <taxon>Taibaiella</taxon>
    </lineage>
</organism>
<sequence>MKTFFKLFACCIPVRGYSRSVIYDVQRNAFEYIPNVFFELLQECRQLSKEEMQQHYSAEDFEGILKFLDYLAEHEYGFWTRCPEEFPDLDLQWDYPGNISNAILEYHTGQSNYNLEQVLNDLAQLGCRYVQLRIFGEGSLQLLESIATMTAGSAIKVMDIMMPYWQSLDWESIFALMRQHHRIIPFSVYDYPQDCLYPEQIKDDNFLSSRVNITTESFAAGNVKEESKEANFTVNTDFFCEAVTYNTGLNRKVCIDITGAIKNHISHEAVFGNASVDGLSEVVSQLSFQAKWKINNDKIERCKDCEYRFMCMDNSDIEYREDGIYKKQDCGYNPYTQTWDAQKTAAIL</sequence>
<keyword evidence="2" id="KW-1185">Reference proteome</keyword>
<comment type="caution">
    <text evidence="1">The sequence shown here is derived from an EMBL/GenBank/DDBJ whole genome shotgun (WGS) entry which is preliminary data.</text>
</comment>
<name>A0A5M6CHQ2_9BACT</name>
<dbReference type="AlphaFoldDB" id="A0A5M6CHQ2"/>
<accession>A0A5M6CHQ2</accession>
<reference evidence="1 2" key="1">
    <citation type="submission" date="2019-09" db="EMBL/GenBank/DDBJ databases">
        <title>Genome sequence and assembly of Taibaiella sp.</title>
        <authorList>
            <person name="Chhetri G."/>
        </authorList>
    </citation>
    <scope>NUCLEOTIDE SEQUENCE [LARGE SCALE GENOMIC DNA]</scope>
    <source>
        <strain evidence="1 2">KVB11</strain>
    </source>
</reference>
<dbReference type="RefSeq" id="WP_150032257.1">
    <property type="nucleotide sequence ID" value="NZ_VWSH01000002.1"/>
</dbReference>
<proteinExistence type="predicted"/>
<gene>
    <name evidence="1" type="primary">gwsS</name>
    <name evidence="1" type="ORF">F0919_08120</name>
</gene>
<dbReference type="NCBIfam" id="TIGR04193">
    <property type="entry name" value="SPASM_w_grasp"/>
    <property type="match status" value="1"/>
</dbReference>
<dbReference type="InterPro" id="IPR026497">
    <property type="entry name" value="GRASP-with-SPASM"/>
</dbReference>
<evidence type="ECO:0000313" key="1">
    <source>
        <dbReference type="EMBL" id="KAA5534577.1"/>
    </source>
</evidence>